<keyword evidence="1" id="KW-1133">Transmembrane helix</keyword>
<keyword evidence="3" id="KW-1185">Reference proteome</keyword>
<name>A0A166UA39_9PEZI</name>
<reference evidence="2 3" key="1">
    <citation type="submission" date="2015-06" db="EMBL/GenBank/DDBJ databases">
        <title>Survival trade-offs in plant roots during colonization by closely related pathogenic and mutualistic fungi.</title>
        <authorList>
            <person name="Hacquard S."/>
            <person name="Kracher B."/>
            <person name="Hiruma K."/>
            <person name="Weinman A."/>
            <person name="Muench P."/>
            <person name="Garrido Oter R."/>
            <person name="Ver Loren van Themaat E."/>
            <person name="Dallerey J.-F."/>
            <person name="Damm U."/>
            <person name="Henrissat B."/>
            <person name="Lespinet O."/>
            <person name="Thon M."/>
            <person name="Kemen E."/>
            <person name="McHardy A.C."/>
            <person name="Schulze-Lefert P."/>
            <person name="O'Connell R.J."/>
        </authorList>
    </citation>
    <scope>NUCLEOTIDE SEQUENCE [LARGE SCALE GENOMIC DNA]</scope>
    <source>
        <strain evidence="2 3">0861</strain>
    </source>
</reference>
<proteinExistence type="predicted"/>
<dbReference type="Proteomes" id="UP000076552">
    <property type="component" value="Unassembled WGS sequence"/>
</dbReference>
<dbReference type="GO" id="GO:0003824">
    <property type="term" value="F:catalytic activity"/>
    <property type="evidence" value="ECO:0007669"/>
    <property type="project" value="InterPro"/>
</dbReference>
<dbReference type="Gene3D" id="3.40.50.1580">
    <property type="entry name" value="Nucleoside phosphorylase domain"/>
    <property type="match status" value="1"/>
</dbReference>
<dbReference type="PANTHER" id="PTHR46082:SF11">
    <property type="entry name" value="AAA+ ATPASE DOMAIN-CONTAINING PROTEIN-RELATED"/>
    <property type="match status" value="1"/>
</dbReference>
<dbReference type="EMBL" id="LFIV01000048">
    <property type="protein sequence ID" value="KZL73158.1"/>
    <property type="molecule type" value="Genomic_DNA"/>
</dbReference>
<evidence type="ECO:0000313" key="3">
    <source>
        <dbReference type="Proteomes" id="UP000076552"/>
    </source>
</evidence>
<organism evidence="2 3">
    <name type="scientific">Colletotrichum tofieldiae</name>
    <dbReference type="NCBI Taxonomy" id="708197"/>
    <lineage>
        <taxon>Eukaryota</taxon>
        <taxon>Fungi</taxon>
        <taxon>Dikarya</taxon>
        <taxon>Ascomycota</taxon>
        <taxon>Pezizomycotina</taxon>
        <taxon>Sordariomycetes</taxon>
        <taxon>Hypocreomycetidae</taxon>
        <taxon>Glomerellales</taxon>
        <taxon>Glomerellaceae</taxon>
        <taxon>Colletotrichum</taxon>
        <taxon>Colletotrichum spaethianum species complex</taxon>
    </lineage>
</organism>
<dbReference type="SUPFAM" id="SSF53167">
    <property type="entry name" value="Purine and uridine phosphorylases"/>
    <property type="match status" value="1"/>
</dbReference>
<dbReference type="AlphaFoldDB" id="A0A166UA39"/>
<keyword evidence="1" id="KW-0472">Membrane</keyword>
<protein>
    <submittedName>
        <fullName evidence="2">WD repeat-containing protein</fullName>
    </submittedName>
</protein>
<keyword evidence="1" id="KW-0812">Transmembrane</keyword>
<feature type="transmembrane region" description="Helical" evidence="1">
    <location>
        <begin position="448"/>
        <end position="468"/>
    </location>
</feature>
<feature type="transmembrane region" description="Helical" evidence="1">
    <location>
        <begin position="551"/>
        <end position="571"/>
    </location>
</feature>
<dbReference type="STRING" id="708197.A0A166UA39"/>
<accession>A0A166UA39</accession>
<evidence type="ECO:0000313" key="2">
    <source>
        <dbReference type="EMBL" id="KZL73158.1"/>
    </source>
</evidence>
<dbReference type="PANTHER" id="PTHR46082">
    <property type="entry name" value="ATP/GTP-BINDING PROTEIN-RELATED"/>
    <property type="match status" value="1"/>
</dbReference>
<evidence type="ECO:0000256" key="1">
    <source>
        <dbReference type="SAM" id="Phobius"/>
    </source>
</evidence>
<sequence>MADTDKYTVGWISDIRLEYVAAQAFLDEEHDLVDSLDMASNLEFTCGKMGNHNVVIACIPSGELGVAGSAVTATNLKNRFRNIKFILMVGIAGGAPSHLHDIRLGDVVVGSRASNAQEGGVFQYDKGRGVQNEEFYITAHTKEPPAFLQLAVDRLIDRYSQRKYRLREHVEEVLTRFPELRRAYEKPLERDLLFMSDYTHGSYLENSHCSHDCDTSDFNLIHRQRRNEDAGDPVIHHGVIASASSVLKDALRRDRLAHERGVLCFDVGSAGVISPCLVIRGICNYSYSHPSRIWNGYAVMTATAYAKDLLSCVPQQRIGPGHSDAKLQRTSGVASTDTLRDSPIELQRRKYPAEVYELDASPLHPSVLPSGQDIYRSSSASSENSSVRKAIYKVLDVAETSQWKSPLGDTLPSANVSPAAVEVAYAKPKPQTEVFYSLRVFAFHQTTLVLIFAVSFMLSGAMIAMALSQVREPVCNPQPHKLRTDDNFWTLLGQFFLQMLSIYCTVYVVVQNHEVKANAANFWFWSSLVVSFATNIAAVCIYGWSWQFSNMLCFASGFMQLIPVGQLAVSLGSDSRRMEMQNGLASKLEEGYTD</sequence>
<feature type="transmembrane region" description="Helical" evidence="1">
    <location>
        <begin position="488"/>
        <end position="510"/>
    </location>
</feature>
<dbReference type="GO" id="GO:0009116">
    <property type="term" value="P:nucleoside metabolic process"/>
    <property type="evidence" value="ECO:0007669"/>
    <property type="project" value="InterPro"/>
</dbReference>
<dbReference type="InterPro" id="IPR035994">
    <property type="entry name" value="Nucleoside_phosphorylase_sf"/>
</dbReference>
<feature type="transmembrane region" description="Helical" evidence="1">
    <location>
        <begin position="522"/>
        <end position="545"/>
    </location>
</feature>
<dbReference type="InterPro" id="IPR053137">
    <property type="entry name" value="NLR-like"/>
</dbReference>
<gene>
    <name evidence="2" type="ORF">CT0861_02528</name>
</gene>
<comment type="caution">
    <text evidence="2">The sequence shown here is derived from an EMBL/GenBank/DDBJ whole genome shotgun (WGS) entry which is preliminary data.</text>
</comment>